<keyword evidence="3" id="KW-0804">Transcription</keyword>
<feature type="transmembrane region" description="Helical" evidence="4">
    <location>
        <begin position="6"/>
        <end position="23"/>
    </location>
</feature>
<dbReference type="PANTHER" id="PTHR46796:SF7">
    <property type="entry name" value="ARAC FAMILY TRANSCRIPTIONAL REGULATOR"/>
    <property type="match status" value="1"/>
</dbReference>
<evidence type="ECO:0000259" key="5">
    <source>
        <dbReference type="PROSITE" id="PS01124"/>
    </source>
</evidence>
<dbReference type="SMART" id="SM00342">
    <property type="entry name" value="HTH_ARAC"/>
    <property type="match status" value="1"/>
</dbReference>
<dbReference type="Proteomes" id="UP001524547">
    <property type="component" value="Unassembled WGS sequence"/>
</dbReference>
<evidence type="ECO:0000256" key="3">
    <source>
        <dbReference type="ARBA" id="ARBA00023163"/>
    </source>
</evidence>
<keyword evidence="4" id="KW-0812">Transmembrane</keyword>
<dbReference type="SUPFAM" id="SSF46689">
    <property type="entry name" value="Homeodomain-like"/>
    <property type="match status" value="1"/>
</dbReference>
<feature type="domain" description="HTH araC/xylS-type" evidence="5">
    <location>
        <begin position="1"/>
        <end position="74"/>
    </location>
</feature>
<keyword evidence="4" id="KW-1133">Transmembrane helix</keyword>
<accession>A0ABT1VSY3</accession>
<comment type="caution">
    <text evidence="6">The sequence shown here is derived from an EMBL/GenBank/DDBJ whole genome shotgun (WGS) entry which is preliminary data.</text>
</comment>
<gene>
    <name evidence="6" type="ORF">NFI88_01155</name>
</gene>
<keyword evidence="1" id="KW-0805">Transcription regulation</keyword>
<dbReference type="PROSITE" id="PS00041">
    <property type="entry name" value="HTH_ARAC_FAMILY_1"/>
    <property type="match status" value="1"/>
</dbReference>
<dbReference type="InterPro" id="IPR018062">
    <property type="entry name" value="HTH_AraC-typ_CS"/>
</dbReference>
<keyword evidence="4" id="KW-0472">Membrane</keyword>
<dbReference type="Gene3D" id="1.10.10.60">
    <property type="entry name" value="Homeodomain-like"/>
    <property type="match status" value="1"/>
</dbReference>
<reference evidence="6 7" key="1">
    <citation type="submission" date="2022-06" db="EMBL/GenBank/DDBJ databases">
        <title>Rhizosaccharibacter gen. nov. sp. nov. KSS12, endophytic bacteria isolated from sugarcane.</title>
        <authorList>
            <person name="Pitiwittayakul N."/>
        </authorList>
    </citation>
    <scope>NUCLEOTIDE SEQUENCE [LARGE SCALE GENOMIC DNA]</scope>
    <source>
        <strain evidence="6 7">KSS12</strain>
    </source>
</reference>
<evidence type="ECO:0000256" key="1">
    <source>
        <dbReference type="ARBA" id="ARBA00023015"/>
    </source>
</evidence>
<evidence type="ECO:0000256" key="4">
    <source>
        <dbReference type="SAM" id="Phobius"/>
    </source>
</evidence>
<keyword evidence="2" id="KW-0238">DNA-binding</keyword>
<keyword evidence="7" id="KW-1185">Reference proteome</keyword>
<organism evidence="6 7">
    <name type="scientific">Rhizosaccharibacter radicis</name>
    <dbReference type="NCBI Taxonomy" id="2782605"/>
    <lineage>
        <taxon>Bacteria</taxon>
        <taxon>Pseudomonadati</taxon>
        <taxon>Pseudomonadota</taxon>
        <taxon>Alphaproteobacteria</taxon>
        <taxon>Acetobacterales</taxon>
        <taxon>Acetobacteraceae</taxon>
        <taxon>Rhizosaccharibacter</taxon>
    </lineage>
</organism>
<dbReference type="InterPro" id="IPR018060">
    <property type="entry name" value="HTH_AraC"/>
</dbReference>
<dbReference type="InterPro" id="IPR050204">
    <property type="entry name" value="AraC_XylS_family_regulators"/>
</dbReference>
<dbReference type="PANTHER" id="PTHR46796">
    <property type="entry name" value="HTH-TYPE TRANSCRIPTIONAL ACTIVATOR RHAS-RELATED"/>
    <property type="match status" value="1"/>
</dbReference>
<dbReference type="InterPro" id="IPR009057">
    <property type="entry name" value="Homeodomain-like_sf"/>
</dbReference>
<protein>
    <submittedName>
        <fullName evidence="6">Helix-turn-helix transcriptional regulator</fullName>
    </submittedName>
</protein>
<evidence type="ECO:0000256" key="2">
    <source>
        <dbReference type="ARBA" id="ARBA00023125"/>
    </source>
</evidence>
<sequence>MSRTAFATHFAAVLGVSPIGYLFRWRMALARQALATPDEPIAAMARRLGYGSASAFSTAFSRSCGDAPANYRRTMLLKEAGPVGIAASAAPPGIEERGTGTPPG</sequence>
<evidence type="ECO:0000313" key="7">
    <source>
        <dbReference type="Proteomes" id="UP001524547"/>
    </source>
</evidence>
<dbReference type="PROSITE" id="PS01124">
    <property type="entry name" value="HTH_ARAC_FAMILY_2"/>
    <property type="match status" value="1"/>
</dbReference>
<dbReference type="EMBL" id="JAMZEJ010000001">
    <property type="protein sequence ID" value="MCQ8239447.1"/>
    <property type="molecule type" value="Genomic_DNA"/>
</dbReference>
<proteinExistence type="predicted"/>
<dbReference type="Pfam" id="PF12833">
    <property type="entry name" value="HTH_18"/>
    <property type="match status" value="1"/>
</dbReference>
<name>A0ABT1VSY3_9PROT</name>
<evidence type="ECO:0000313" key="6">
    <source>
        <dbReference type="EMBL" id="MCQ8239447.1"/>
    </source>
</evidence>